<protein>
    <submittedName>
        <fullName evidence="1">Uncharacterized protein</fullName>
    </submittedName>
</protein>
<dbReference type="RefSeq" id="WP_119751943.1">
    <property type="nucleotide sequence ID" value="NZ_QZCG01000020.1"/>
</dbReference>
<evidence type="ECO:0000313" key="1">
    <source>
        <dbReference type="EMBL" id="RJE82050.1"/>
    </source>
</evidence>
<dbReference type="OrthoDB" id="7775644at2"/>
<gene>
    <name evidence="1" type="ORF">D3P04_21535</name>
</gene>
<dbReference type="EMBL" id="QZCG01000020">
    <property type="protein sequence ID" value="RJE82050.1"/>
    <property type="molecule type" value="Genomic_DNA"/>
</dbReference>
<keyword evidence="2" id="KW-1185">Reference proteome</keyword>
<sequence length="142" mass="15015">MMFDTSIRHGIFHASVQARQGLFRRARGLDEGERALVALVVSREAGHMELARHHALAAAAALRDPFAVALLLEEGLPSPLTGRLGALATAAGALARKQPTLGRFELKRLASNGVDADELVDLVATVAEVSSSLHAAVPRHDA</sequence>
<dbReference type="AlphaFoldDB" id="A0A418SM58"/>
<dbReference type="Proteomes" id="UP000284202">
    <property type="component" value="Unassembled WGS sequence"/>
</dbReference>
<dbReference type="SUPFAM" id="SSF69118">
    <property type="entry name" value="AhpD-like"/>
    <property type="match status" value="1"/>
</dbReference>
<dbReference type="Gene3D" id="1.20.1290.10">
    <property type="entry name" value="AhpD-like"/>
    <property type="match status" value="1"/>
</dbReference>
<dbReference type="InterPro" id="IPR029032">
    <property type="entry name" value="AhpD-like"/>
</dbReference>
<organism evidence="1 2">
    <name type="scientific">Paracoccus onubensis</name>
    <dbReference type="NCBI Taxonomy" id="1675788"/>
    <lineage>
        <taxon>Bacteria</taxon>
        <taxon>Pseudomonadati</taxon>
        <taxon>Pseudomonadota</taxon>
        <taxon>Alphaproteobacteria</taxon>
        <taxon>Rhodobacterales</taxon>
        <taxon>Paracoccaceae</taxon>
        <taxon>Paracoccus</taxon>
    </lineage>
</organism>
<name>A0A418SM58_9RHOB</name>
<reference evidence="2" key="1">
    <citation type="submission" date="2018-09" db="EMBL/GenBank/DDBJ databases">
        <title>Acidovorax cavernicola nov. sp. isolated from Gruta de las Maravillas (Aracena, Spain).</title>
        <authorList>
            <person name="Jurado V."/>
            <person name="Gutierrez-Patricio S."/>
            <person name="Gonzalez-Pimentel J.L."/>
            <person name="Miller A.Z."/>
            <person name="Laiz L."/>
            <person name="Saiz-Jimenez C."/>
        </authorList>
    </citation>
    <scope>NUCLEOTIDE SEQUENCE [LARGE SCALE GENOMIC DNA]</scope>
    <source>
        <strain evidence="2">1011MAR3C25</strain>
    </source>
</reference>
<evidence type="ECO:0000313" key="2">
    <source>
        <dbReference type="Proteomes" id="UP000284202"/>
    </source>
</evidence>
<comment type="caution">
    <text evidence="1">The sequence shown here is derived from an EMBL/GenBank/DDBJ whole genome shotgun (WGS) entry which is preliminary data.</text>
</comment>
<proteinExistence type="predicted"/>
<accession>A0A418SM58</accession>